<dbReference type="Pfam" id="PF13407">
    <property type="entry name" value="Peripla_BP_4"/>
    <property type="match status" value="1"/>
</dbReference>
<dbReference type="EMBL" id="JBEPSM010000001">
    <property type="protein sequence ID" value="MET4633401.1"/>
    <property type="molecule type" value="Genomic_DNA"/>
</dbReference>
<evidence type="ECO:0000256" key="3">
    <source>
        <dbReference type="ARBA" id="ARBA00022729"/>
    </source>
</evidence>
<dbReference type="InterPro" id="IPR028082">
    <property type="entry name" value="Peripla_BP_I"/>
</dbReference>
<protein>
    <submittedName>
        <fullName evidence="6">Ribose transport system substrate-binding protein</fullName>
    </submittedName>
</protein>
<comment type="similarity">
    <text evidence="2">Belongs to the bacterial solute-binding protein 2 family.</text>
</comment>
<dbReference type="SUPFAM" id="SSF53822">
    <property type="entry name" value="Periplasmic binding protein-like I"/>
    <property type="match status" value="1"/>
</dbReference>
<accession>A0ABV2QY76</accession>
<evidence type="ECO:0000313" key="7">
    <source>
        <dbReference type="Proteomes" id="UP001549321"/>
    </source>
</evidence>
<dbReference type="PANTHER" id="PTHR46847:SF1">
    <property type="entry name" value="D-ALLOSE-BINDING PERIPLASMIC PROTEIN-RELATED"/>
    <property type="match status" value="1"/>
</dbReference>
<feature type="chain" id="PRO_5046278152" evidence="4">
    <location>
        <begin position="22"/>
        <end position="375"/>
    </location>
</feature>
<dbReference type="PANTHER" id="PTHR46847">
    <property type="entry name" value="D-ALLOSE-BINDING PERIPLASMIC PROTEIN-RELATED"/>
    <property type="match status" value="1"/>
</dbReference>
<feature type="domain" description="Periplasmic binding protein" evidence="5">
    <location>
        <begin position="93"/>
        <end position="325"/>
    </location>
</feature>
<evidence type="ECO:0000313" key="6">
    <source>
        <dbReference type="EMBL" id="MET4633401.1"/>
    </source>
</evidence>
<name>A0ABV2QY76_9HYPH</name>
<reference evidence="6 7" key="1">
    <citation type="submission" date="2024-06" db="EMBL/GenBank/DDBJ databases">
        <title>Sorghum-associated microbial communities from plants grown in Nebraska, USA.</title>
        <authorList>
            <person name="Schachtman D."/>
        </authorList>
    </citation>
    <scope>NUCLEOTIDE SEQUENCE [LARGE SCALE GENOMIC DNA]</scope>
    <source>
        <strain evidence="6 7">3207</strain>
    </source>
</reference>
<dbReference type="Gene3D" id="3.40.50.2300">
    <property type="match status" value="2"/>
</dbReference>
<dbReference type="Proteomes" id="UP001549321">
    <property type="component" value="Unassembled WGS sequence"/>
</dbReference>
<comment type="caution">
    <text evidence="6">The sequence shown here is derived from an EMBL/GenBank/DDBJ whole genome shotgun (WGS) entry which is preliminary data.</text>
</comment>
<gene>
    <name evidence="6" type="ORF">ABIE08_001314</name>
</gene>
<evidence type="ECO:0000256" key="1">
    <source>
        <dbReference type="ARBA" id="ARBA00004196"/>
    </source>
</evidence>
<keyword evidence="3 4" id="KW-0732">Signal</keyword>
<keyword evidence="7" id="KW-1185">Reference proteome</keyword>
<evidence type="ECO:0000256" key="4">
    <source>
        <dbReference type="SAM" id="SignalP"/>
    </source>
</evidence>
<dbReference type="RefSeq" id="WP_354549656.1">
    <property type="nucleotide sequence ID" value="NZ_JBEPSM010000001.1"/>
</dbReference>
<organism evidence="6 7">
    <name type="scientific">Kaistia defluvii</name>
    <dbReference type="NCBI Taxonomy" id="410841"/>
    <lineage>
        <taxon>Bacteria</taxon>
        <taxon>Pseudomonadati</taxon>
        <taxon>Pseudomonadota</taxon>
        <taxon>Alphaproteobacteria</taxon>
        <taxon>Hyphomicrobiales</taxon>
        <taxon>Kaistiaceae</taxon>
        <taxon>Kaistia</taxon>
    </lineage>
</organism>
<comment type="subcellular location">
    <subcellularLocation>
        <location evidence="1">Cell envelope</location>
    </subcellularLocation>
</comment>
<sequence length="375" mass="40670">MQFRSILAATLAVAFSTAAYAQEFNDPVEFKKQRDLLSTKAEGPDGKPWEQHLGGAMIDTAKFKKDGPHTICFSNAGVFNPWRVVGLNNLKGEAALQKDRIKELVILDAEGKDDKQISDIQSLLDGGKCDVLIVSPTTTAALTPAVEAACEKLPVIVFDRGVNTKCPVTYIHPVGGYGFGITSGEFIASKLPKGSNVLALRIVAGVDVLETRYSAAKSIFDEAGINVIGSEFTGSDRAKTKSVVEDYINRGQKIDAVWMDAGDTATAALEAFEDAGLPYPVISGEDQQDFLRKWQKENLVAIAPSYPTYQWRTPVIAALDILDGKSIPGPEWNLPQPAITQETLASYIDERMPALHYSLCGCQDLPGYPEQWGGK</sequence>
<feature type="signal peptide" evidence="4">
    <location>
        <begin position="1"/>
        <end position="21"/>
    </location>
</feature>
<proteinExistence type="inferred from homology"/>
<evidence type="ECO:0000259" key="5">
    <source>
        <dbReference type="Pfam" id="PF13407"/>
    </source>
</evidence>
<evidence type="ECO:0000256" key="2">
    <source>
        <dbReference type="ARBA" id="ARBA00007639"/>
    </source>
</evidence>
<dbReference type="InterPro" id="IPR025997">
    <property type="entry name" value="SBP_2_dom"/>
</dbReference>